<accession>A0ABQ9IIU9</accession>
<dbReference type="Proteomes" id="UP001159363">
    <property type="component" value="Chromosome 1"/>
</dbReference>
<organism evidence="1 2">
    <name type="scientific">Dryococelus australis</name>
    <dbReference type="NCBI Taxonomy" id="614101"/>
    <lineage>
        <taxon>Eukaryota</taxon>
        <taxon>Metazoa</taxon>
        <taxon>Ecdysozoa</taxon>
        <taxon>Arthropoda</taxon>
        <taxon>Hexapoda</taxon>
        <taxon>Insecta</taxon>
        <taxon>Pterygota</taxon>
        <taxon>Neoptera</taxon>
        <taxon>Polyneoptera</taxon>
        <taxon>Phasmatodea</taxon>
        <taxon>Verophasmatodea</taxon>
        <taxon>Anareolatae</taxon>
        <taxon>Phasmatidae</taxon>
        <taxon>Eurycanthinae</taxon>
        <taxon>Dryococelus</taxon>
    </lineage>
</organism>
<name>A0ABQ9IIU9_9NEOP</name>
<evidence type="ECO:0000313" key="2">
    <source>
        <dbReference type="Proteomes" id="UP001159363"/>
    </source>
</evidence>
<evidence type="ECO:0000313" key="1">
    <source>
        <dbReference type="EMBL" id="KAJ8896561.1"/>
    </source>
</evidence>
<keyword evidence="2" id="KW-1185">Reference proteome</keyword>
<proteinExistence type="predicted"/>
<reference evidence="1 2" key="1">
    <citation type="submission" date="2023-02" db="EMBL/GenBank/DDBJ databases">
        <title>LHISI_Scaffold_Assembly.</title>
        <authorList>
            <person name="Stuart O.P."/>
            <person name="Cleave R."/>
            <person name="Magrath M.J.L."/>
            <person name="Mikheyev A.S."/>
        </authorList>
    </citation>
    <scope>NUCLEOTIDE SEQUENCE [LARGE SCALE GENOMIC DNA]</scope>
    <source>
        <strain evidence="1">Daus_M_001</strain>
        <tissue evidence="1">Leg muscle</tissue>
    </source>
</reference>
<protein>
    <submittedName>
        <fullName evidence="1">Uncharacterized protein</fullName>
    </submittedName>
</protein>
<sequence length="83" mass="9536">MECTHSWKRIGGPLDTKMKSEVEGSQVKENILHFAHFVVVFFQSCMLGRATFCADHTGSLSEKYFLIVKWPRNKVVLAEKCMQ</sequence>
<dbReference type="EMBL" id="JARBHB010000001">
    <property type="protein sequence ID" value="KAJ8896561.1"/>
    <property type="molecule type" value="Genomic_DNA"/>
</dbReference>
<comment type="caution">
    <text evidence="1">The sequence shown here is derived from an EMBL/GenBank/DDBJ whole genome shotgun (WGS) entry which is preliminary data.</text>
</comment>
<gene>
    <name evidence="1" type="ORF">PR048_001905</name>
</gene>